<dbReference type="EMBL" id="OVEO01000017">
    <property type="protein sequence ID" value="SPR01331.1"/>
    <property type="molecule type" value="Genomic_DNA"/>
</dbReference>
<keyword evidence="1" id="KW-0496">Mitochondrion</keyword>
<gene>
    <name evidence="1" type="ORF">PLBR_LOCUS8546</name>
</gene>
<protein>
    <submittedName>
        <fullName evidence="1">Uncharacterized protein</fullName>
    </submittedName>
</protein>
<proteinExistence type="predicted"/>
<name>A0A3P3YM92_PLABS</name>
<organism evidence="1 2">
    <name type="scientific">Plasmodiophora brassicae</name>
    <name type="common">Clubroot disease agent</name>
    <dbReference type="NCBI Taxonomy" id="37360"/>
    <lineage>
        <taxon>Eukaryota</taxon>
        <taxon>Sar</taxon>
        <taxon>Rhizaria</taxon>
        <taxon>Endomyxa</taxon>
        <taxon>Phytomyxea</taxon>
        <taxon>Plasmodiophorida</taxon>
        <taxon>Plasmodiophoridae</taxon>
        <taxon>Plasmodiophora</taxon>
    </lineage>
</organism>
<reference evidence="1 2" key="1">
    <citation type="submission" date="2018-03" db="EMBL/GenBank/DDBJ databases">
        <authorList>
            <person name="Fogelqvist J."/>
        </authorList>
    </citation>
    <scope>NUCLEOTIDE SEQUENCE [LARGE SCALE GENOMIC DNA]</scope>
</reference>
<dbReference type="Proteomes" id="UP000290189">
    <property type="component" value="Unassembled WGS sequence"/>
</dbReference>
<sequence>MFELAVHGSQLGALGARSSVPATVRRHGRVVRAAGRHPVLPGRGIGRPEATATMWQWAQKGTQFLKNGDCKTVDDDVSLSFMYGSKATRQTVSDAAKGALEQGPDVQERMGSMFGDTSIRDRCERYGQEIIVAVTSSMSEVCERELQVEQEEQEEDEREIEAMQPHEEQPWKYGDVLQCDSMVSFSADTLPVGDALSGLSIDVVNWEQAKLWATANFMRTVEQGHPCLDYLRVADVVVVFENDDAVQLLSDQYTYVRDEYCGNGVT</sequence>
<geneLocation type="mitochondrion" evidence="1"/>
<evidence type="ECO:0000313" key="1">
    <source>
        <dbReference type="EMBL" id="SPR01331.1"/>
    </source>
</evidence>
<evidence type="ECO:0000313" key="2">
    <source>
        <dbReference type="Proteomes" id="UP000290189"/>
    </source>
</evidence>
<dbReference type="AlphaFoldDB" id="A0A3P3YM92"/>
<accession>A0A3P3YM92</accession>